<organism evidence="3 4">
    <name type="scientific">Cutaneotrichosporon spelunceum</name>
    <dbReference type="NCBI Taxonomy" id="1672016"/>
    <lineage>
        <taxon>Eukaryota</taxon>
        <taxon>Fungi</taxon>
        <taxon>Dikarya</taxon>
        <taxon>Basidiomycota</taxon>
        <taxon>Agaricomycotina</taxon>
        <taxon>Tremellomycetes</taxon>
        <taxon>Trichosporonales</taxon>
        <taxon>Trichosporonaceae</taxon>
        <taxon>Cutaneotrichosporon</taxon>
    </lineage>
</organism>
<dbReference type="InterPro" id="IPR000719">
    <property type="entry name" value="Prot_kinase_dom"/>
</dbReference>
<reference evidence="3" key="1">
    <citation type="journal article" date="2023" name="BMC Genomics">
        <title>Chromosome-level genome assemblies of Cutaneotrichosporon spp. (Trichosporonales, Basidiomycota) reveal imbalanced evolution between nucleotide sequences and chromosome synteny.</title>
        <authorList>
            <person name="Kobayashi Y."/>
            <person name="Kayamori A."/>
            <person name="Aoki K."/>
            <person name="Shiwa Y."/>
            <person name="Matsutani M."/>
            <person name="Fujita N."/>
            <person name="Sugita T."/>
            <person name="Iwasaki W."/>
            <person name="Tanaka N."/>
            <person name="Takashima M."/>
        </authorList>
    </citation>
    <scope>NUCLEOTIDE SEQUENCE</scope>
    <source>
        <strain evidence="3">HIS016</strain>
    </source>
</reference>
<evidence type="ECO:0000256" key="1">
    <source>
        <dbReference type="SAM" id="MobiDB-lite"/>
    </source>
</evidence>
<dbReference type="EMBL" id="BTCM01000003">
    <property type="protein sequence ID" value="GMK56161.1"/>
    <property type="molecule type" value="Genomic_DNA"/>
</dbReference>
<dbReference type="AlphaFoldDB" id="A0AAD3TTF5"/>
<dbReference type="GO" id="GO:0005524">
    <property type="term" value="F:ATP binding"/>
    <property type="evidence" value="ECO:0007669"/>
    <property type="project" value="InterPro"/>
</dbReference>
<dbReference type="Proteomes" id="UP001222932">
    <property type="component" value="Unassembled WGS sequence"/>
</dbReference>
<comment type="caution">
    <text evidence="3">The sequence shown here is derived from an EMBL/GenBank/DDBJ whole genome shotgun (WGS) entry which is preliminary data.</text>
</comment>
<gene>
    <name evidence="3" type="ORF">CspeluHIS016_0300010</name>
</gene>
<feature type="non-terminal residue" evidence="3">
    <location>
        <position position="1"/>
    </location>
</feature>
<protein>
    <recommendedName>
        <fullName evidence="2">Protein kinase domain-containing protein</fullName>
    </recommendedName>
</protein>
<dbReference type="InterPro" id="IPR011009">
    <property type="entry name" value="Kinase-like_dom_sf"/>
</dbReference>
<evidence type="ECO:0000313" key="3">
    <source>
        <dbReference type="EMBL" id="GMK56161.1"/>
    </source>
</evidence>
<feature type="region of interest" description="Disordered" evidence="1">
    <location>
        <begin position="34"/>
        <end position="64"/>
    </location>
</feature>
<reference evidence="3" key="2">
    <citation type="submission" date="2023-06" db="EMBL/GenBank/DDBJ databases">
        <authorList>
            <person name="Kobayashi Y."/>
            <person name="Kayamori A."/>
            <person name="Aoki K."/>
            <person name="Shiwa Y."/>
            <person name="Fujita N."/>
            <person name="Sugita T."/>
            <person name="Iwasaki W."/>
            <person name="Tanaka N."/>
            <person name="Takashima M."/>
        </authorList>
    </citation>
    <scope>NUCLEOTIDE SEQUENCE</scope>
    <source>
        <strain evidence="3">HIS016</strain>
    </source>
</reference>
<sequence>YRVLSLNGVVHATLELPASELELVNAVVTLSQDTQSPDVSFGSDDSPSLTWSNSPPYSDASDSSDSASIQIELTEFLGGGHTWDAFEATLGAGVPGGLLSRIPAVVKHVDLASLQTPEQALLGYPELGRVLDAVDREKRLLRCLTERAPGIAPRPYAVWTVNDHILLATEDCGNTVTTPLGDDTKREIISAYHRVHAAGVVHGDVQLRHVVRDRHGTLRIVDWEGAYEVDTQSPAGRAVIEREMHEVYHMMGI</sequence>
<proteinExistence type="predicted"/>
<accession>A0AAD3TTF5</accession>
<name>A0AAD3TTF5_9TREE</name>
<dbReference type="PROSITE" id="PS50011">
    <property type="entry name" value="PROTEIN_KINASE_DOM"/>
    <property type="match status" value="1"/>
</dbReference>
<feature type="compositionally biased region" description="Polar residues" evidence="1">
    <location>
        <begin position="34"/>
        <end position="56"/>
    </location>
</feature>
<dbReference type="SUPFAM" id="SSF56112">
    <property type="entry name" value="Protein kinase-like (PK-like)"/>
    <property type="match status" value="1"/>
</dbReference>
<dbReference type="GO" id="GO:0004672">
    <property type="term" value="F:protein kinase activity"/>
    <property type="evidence" value="ECO:0007669"/>
    <property type="project" value="InterPro"/>
</dbReference>
<evidence type="ECO:0000313" key="4">
    <source>
        <dbReference type="Proteomes" id="UP001222932"/>
    </source>
</evidence>
<evidence type="ECO:0000259" key="2">
    <source>
        <dbReference type="PROSITE" id="PS50011"/>
    </source>
</evidence>
<keyword evidence="4" id="KW-1185">Reference proteome</keyword>
<feature type="domain" description="Protein kinase" evidence="2">
    <location>
        <begin position="71"/>
        <end position="253"/>
    </location>
</feature>